<keyword evidence="1" id="KW-0732">Signal</keyword>
<evidence type="ECO:0000313" key="3">
    <source>
        <dbReference type="EMBL" id="MBN7818921.1"/>
    </source>
</evidence>
<organism evidence="3 4">
    <name type="scientific">Bowmanella yangjiangensis</name>
    <dbReference type="NCBI Taxonomy" id="2811230"/>
    <lineage>
        <taxon>Bacteria</taxon>
        <taxon>Pseudomonadati</taxon>
        <taxon>Pseudomonadota</taxon>
        <taxon>Gammaproteobacteria</taxon>
        <taxon>Alteromonadales</taxon>
        <taxon>Alteromonadaceae</taxon>
        <taxon>Bowmanella</taxon>
    </lineage>
</organism>
<accession>A0ABS3CR44</accession>
<sequence length="151" mass="17672">MYWLVRALLISLLMALSPSLYATPCHQLEQLNWLLGDWQAQKDDKRYWENWQKVSEHSFEGQAGSTHNKEQSQEALRLVQMQGQIFYLAKVSENHLPIAFVLENCSASEAVFVNPAHDFPQRLHYQRQQNKLVVRVESMQGEGFTLHFLRE</sequence>
<reference evidence="3 4" key="1">
    <citation type="submission" date="2021-03" db="EMBL/GenBank/DDBJ databases">
        <title>novel species isolated from a fishpond in China.</title>
        <authorList>
            <person name="Lu H."/>
            <person name="Cai Z."/>
        </authorList>
    </citation>
    <scope>NUCLEOTIDE SEQUENCE [LARGE SCALE GENOMIC DNA]</scope>
    <source>
        <strain evidence="3 4">Y57</strain>
    </source>
</reference>
<proteinExistence type="predicted"/>
<gene>
    <name evidence="3" type="ORF">J0A65_03540</name>
</gene>
<evidence type="ECO:0000259" key="2">
    <source>
        <dbReference type="Pfam" id="PF19780"/>
    </source>
</evidence>
<feature type="chain" id="PRO_5047015152" description="DUF6265 domain-containing protein" evidence="1">
    <location>
        <begin position="23"/>
        <end position="151"/>
    </location>
</feature>
<protein>
    <recommendedName>
        <fullName evidence="2">DUF6265 domain-containing protein</fullName>
    </recommendedName>
</protein>
<dbReference type="InterPro" id="IPR046232">
    <property type="entry name" value="DUF6265"/>
</dbReference>
<keyword evidence="4" id="KW-1185">Reference proteome</keyword>
<evidence type="ECO:0000256" key="1">
    <source>
        <dbReference type="SAM" id="SignalP"/>
    </source>
</evidence>
<dbReference type="RefSeq" id="WP_206592745.1">
    <property type="nucleotide sequence ID" value="NZ_JAFKCS010000002.1"/>
</dbReference>
<dbReference type="Pfam" id="PF19780">
    <property type="entry name" value="DUF6265"/>
    <property type="match status" value="1"/>
</dbReference>
<dbReference type="Proteomes" id="UP000663992">
    <property type="component" value="Unassembled WGS sequence"/>
</dbReference>
<name>A0ABS3CR44_9ALTE</name>
<dbReference type="EMBL" id="JAFKCS010000002">
    <property type="protein sequence ID" value="MBN7818921.1"/>
    <property type="molecule type" value="Genomic_DNA"/>
</dbReference>
<comment type="caution">
    <text evidence="3">The sequence shown here is derived from an EMBL/GenBank/DDBJ whole genome shotgun (WGS) entry which is preliminary data.</text>
</comment>
<feature type="domain" description="DUF6265" evidence="2">
    <location>
        <begin position="32"/>
        <end position="137"/>
    </location>
</feature>
<feature type="signal peptide" evidence="1">
    <location>
        <begin position="1"/>
        <end position="22"/>
    </location>
</feature>
<evidence type="ECO:0000313" key="4">
    <source>
        <dbReference type="Proteomes" id="UP000663992"/>
    </source>
</evidence>